<feature type="region of interest" description="Disordered" evidence="1">
    <location>
        <begin position="129"/>
        <end position="182"/>
    </location>
</feature>
<evidence type="ECO:0000313" key="2">
    <source>
        <dbReference type="EMBL" id="WGH20297.1"/>
    </source>
</evidence>
<dbReference type="EMBL" id="OQ709203">
    <property type="protein sequence ID" value="WGH20297.1"/>
    <property type="molecule type" value="Genomic_DNA"/>
</dbReference>
<feature type="compositionally biased region" description="Basic and acidic residues" evidence="1">
    <location>
        <begin position="169"/>
        <end position="180"/>
    </location>
</feature>
<feature type="compositionally biased region" description="Basic and acidic residues" evidence="1">
    <location>
        <begin position="73"/>
        <end position="87"/>
    </location>
</feature>
<feature type="compositionally biased region" description="Basic and acidic residues" evidence="1">
    <location>
        <begin position="131"/>
        <end position="147"/>
    </location>
</feature>
<evidence type="ECO:0000313" key="3">
    <source>
        <dbReference type="Proteomes" id="UP001241023"/>
    </source>
</evidence>
<sequence>MADTEKDQNEQTDQSEKQTPPWGDDFDAERAWRLVQNLRGELSDVKAELVTTKKDRDTAQTERDALKDGAGSESEKVTAAEKRAAEAERALHVERALRKHPDLADYADLLTGDTEEEIVAKADRLAAIGKKGGDPAADDKDQSKDGSKPGAEASGDDDGLPGKPTPDLKPGHGGDAKTPFDAEAIAKAARAAKY</sequence>
<feature type="compositionally biased region" description="Basic and acidic residues" evidence="1">
    <location>
        <begin position="52"/>
        <end position="67"/>
    </location>
</feature>
<evidence type="ECO:0000256" key="1">
    <source>
        <dbReference type="SAM" id="MobiDB-lite"/>
    </source>
</evidence>
<accession>A0AAF0GLM3</accession>
<protein>
    <submittedName>
        <fullName evidence="2">Scaffolding protein</fullName>
    </submittedName>
</protein>
<organism evidence="2 3">
    <name type="scientific">Arthrobacter phage MaGuCo</name>
    <dbReference type="NCBI Taxonomy" id="3038363"/>
    <lineage>
        <taxon>Viruses</taxon>
        <taxon>Duplodnaviria</taxon>
        <taxon>Heunggongvirae</taxon>
        <taxon>Uroviricota</taxon>
        <taxon>Caudoviricetes</taxon>
        <taxon>Casidaviridae</taxon>
        <taxon>Liebevirus</taxon>
        <taxon>Liebevirus maguco</taxon>
    </lineage>
</organism>
<feature type="region of interest" description="Disordered" evidence="1">
    <location>
        <begin position="52"/>
        <end position="87"/>
    </location>
</feature>
<reference evidence="2 3" key="1">
    <citation type="submission" date="2023-03" db="EMBL/GenBank/DDBJ databases">
        <authorList>
            <person name="Jones P.T."/>
            <person name="Zarakotas T.R."/>
            <person name="Pitt R.A."/>
            <person name="Hinrichsen E.D."/>
            <person name="Woods I.A."/>
            <person name="Gubitose M.G."/>
            <person name="Lord C.E."/>
            <person name="Wilkes B.M."/>
            <person name="Diggins A.E."/>
            <person name="Parsons M.T."/>
            <person name="Kearns B.S."/>
            <person name="Garlena R.A."/>
            <person name="Russell D.A."/>
            <person name="Jacobs-Sera D."/>
            <person name="Hatfull G.F."/>
        </authorList>
    </citation>
    <scope>NUCLEOTIDE SEQUENCE [LARGE SCALE GENOMIC DNA]</scope>
</reference>
<name>A0AAF0GLM3_9CAUD</name>
<keyword evidence="3" id="KW-1185">Reference proteome</keyword>
<dbReference type="Proteomes" id="UP001241023">
    <property type="component" value="Segment"/>
</dbReference>
<gene>
    <name evidence="2" type="primary">5</name>
    <name evidence="2" type="ORF">SEA_MAGUCO_5</name>
</gene>
<proteinExistence type="predicted"/>
<feature type="region of interest" description="Disordered" evidence="1">
    <location>
        <begin position="1"/>
        <end position="29"/>
    </location>
</feature>